<name>A0A1E5NGM7_9SPIR</name>
<sequence>MNKMKNIFLIIILILSFSIKIFAESGFVAKLQVPVGLSVCIADGLVLGEPLNKLGINTGVNTKLGYIFDLGKIGITPLLELGYSYDTYGASAFSEAKIQDSILKNSLNLYLKTHSIQIGVMPEINIENFAIGIGFGVKIPLAAEYEYSRLIIQYDGEKKEDIKEKLSRKDIENDYSKSPIPYVKLNFDYNFFFTEKFALSLGVYLGYDFGLPLKEASQDVRLDSLDITAQVGVRFGNGNMNKKDEKPRYGF</sequence>
<evidence type="ECO:0000313" key="1">
    <source>
        <dbReference type="EMBL" id="OEJ15311.1"/>
    </source>
</evidence>
<evidence type="ECO:0000313" key="2">
    <source>
        <dbReference type="Proteomes" id="UP000095247"/>
    </source>
</evidence>
<proteinExistence type="predicted"/>
<evidence type="ECO:0008006" key="3">
    <source>
        <dbReference type="Google" id="ProtNLM"/>
    </source>
</evidence>
<dbReference type="RefSeq" id="WP_069725865.1">
    <property type="nucleotide sequence ID" value="NZ_MDCO01000006.1"/>
</dbReference>
<reference evidence="1 2" key="1">
    <citation type="submission" date="2016-08" db="EMBL/GenBank/DDBJ databases">
        <title>Characterization and recognition of Brachyspira hampsonii sp. nov., a novel intestinal spirochete that is pathogenic to pigs.</title>
        <authorList>
            <person name="Mirajkar N."/>
            <person name="La T."/>
            <person name="Phillips N."/>
            <person name="Hampson D."/>
            <person name="Gebhart C."/>
        </authorList>
    </citation>
    <scope>NUCLEOTIDE SEQUENCE [LARGE SCALE GENOMIC DNA]</scope>
    <source>
        <strain evidence="1 2">P280/1</strain>
    </source>
</reference>
<comment type="caution">
    <text evidence="1">The sequence shown here is derived from an EMBL/GenBank/DDBJ whole genome shotgun (WGS) entry which is preliminary data.</text>
</comment>
<dbReference type="AlphaFoldDB" id="A0A1E5NGM7"/>
<dbReference type="Proteomes" id="UP000095247">
    <property type="component" value="Unassembled WGS sequence"/>
</dbReference>
<accession>A0A1E5NGM7</accession>
<gene>
    <name evidence="1" type="ORF">BFL38_13505</name>
</gene>
<dbReference type="EMBL" id="MDCO01000006">
    <property type="protein sequence ID" value="OEJ15311.1"/>
    <property type="molecule type" value="Genomic_DNA"/>
</dbReference>
<protein>
    <recommendedName>
        <fullName evidence="3">Outer membrane protein beta-barrel domain-containing protein</fullName>
    </recommendedName>
</protein>
<organism evidence="1 2">
    <name type="scientific">Brachyspira hampsonii</name>
    <dbReference type="NCBI Taxonomy" id="1287055"/>
    <lineage>
        <taxon>Bacteria</taxon>
        <taxon>Pseudomonadati</taxon>
        <taxon>Spirochaetota</taxon>
        <taxon>Spirochaetia</taxon>
        <taxon>Brachyspirales</taxon>
        <taxon>Brachyspiraceae</taxon>
        <taxon>Brachyspira</taxon>
    </lineage>
</organism>